<evidence type="ECO:0000313" key="7">
    <source>
        <dbReference type="Proteomes" id="UP001165366"/>
    </source>
</evidence>
<dbReference type="InterPro" id="IPR029063">
    <property type="entry name" value="SAM-dependent_MTases_sf"/>
</dbReference>
<dbReference type="RefSeq" id="WP_237854671.1">
    <property type="nucleotide sequence ID" value="NZ_JAKLWS010000014.1"/>
</dbReference>
<dbReference type="EMBL" id="JAKLWS010000014">
    <property type="protein sequence ID" value="MCG2589308.1"/>
    <property type="molecule type" value="Genomic_DNA"/>
</dbReference>
<proteinExistence type="predicted"/>
<dbReference type="InterPro" id="IPR041698">
    <property type="entry name" value="Methyltransf_25"/>
</dbReference>
<dbReference type="SUPFAM" id="SSF53335">
    <property type="entry name" value="S-adenosyl-L-methionine-dependent methyltransferases"/>
    <property type="match status" value="1"/>
</dbReference>
<accession>A0ABS9KEM4</accession>
<dbReference type="GO" id="GO:0008168">
    <property type="term" value="F:methyltransferase activity"/>
    <property type="evidence" value="ECO:0007669"/>
    <property type="project" value="UniProtKB-KW"/>
</dbReference>
<evidence type="ECO:0000313" key="6">
    <source>
        <dbReference type="EMBL" id="MCG2589308.1"/>
    </source>
</evidence>
<evidence type="ECO:0000256" key="2">
    <source>
        <dbReference type="ARBA" id="ARBA00022603"/>
    </source>
</evidence>
<organism evidence="6 7">
    <name type="scientific">Rhodohalobacter sulfatireducens</name>
    <dbReference type="NCBI Taxonomy" id="2911366"/>
    <lineage>
        <taxon>Bacteria</taxon>
        <taxon>Pseudomonadati</taxon>
        <taxon>Balneolota</taxon>
        <taxon>Balneolia</taxon>
        <taxon>Balneolales</taxon>
        <taxon>Balneolaceae</taxon>
        <taxon>Rhodohalobacter</taxon>
    </lineage>
</organism>
<evidence type="ECO:0000256" key="4">
    <source>
        <dbReference type="ARBA" id="ARBA00022691"/>
    </source>
</evidence>
<keyword evidence="4" id="KW-0949">S-adenosyl-L-methionine</keyword>
<dbReference type="CDD" id="cd02440">
    <property type="entry name" value="AdoMet_MTases"/>
    <property type="match status" value="1"/>
</dbReference>
<keyword evidence="2 6" id="KW-0489">Methyltransferase</keyword>
<dbReference type="Proteomes" id="UP001165366">
    <property type="component" value="Unassembled WGS sequence"/>
</dbReference>
<reference evidence="6" key="1">
    <citation type="submission" date="2022-01" db="EMBL/GenBank/DDBJ databases">
        <authorList>
            <person name="Wang Y."/>
        </authorList>
    </citation>
    <scope>NUCLEOTIDE SEQUENCE</scope>
    <source>
        <strain evidence="6">WB101</strain>
    </source>
</reference>
<evidence type="ECO:0000256" key="1">
    <source>
        <dbReference type="ARBA" id="ARBA00022428"/>
    </source>
</evidence>
<keyword evidence="7" id="KW-1185">Reference proteome</keyword>
<keyword evidence="1" id="KW-0474">Menaquinone biosynthesis</keyword>
<dbReference type="PANTHER" id="PTHR43591">
    <property type="entry name" value="METHYLTRANSFERASE"/>
    <property type="match status" value="1"/>
</dbReference>
<dbReference type="InterPro" id="IPR004033">
    <property type="entry name" value="UbiE/COQ5_MeTrFase"/>
</dbReference>
<sequence length="272" mass="30514">MKPDLQRRVQRYGWDNAAPYYDTGWQKQLWPAQERLLSKIEVKPGDQVLDISCGSGLVTLPIAKSITPRGKVTGVDLSEGMIEEAQTRTDETDLSNVTYQQMDAENLEFEDNRFDAVVCSLGLMYFPYPEKALEEMYRVAKPGAEISTLVWGARKECGWASIFPIVDKRVKSDVCPLFFQLGTGNALKKTFESTGFKSVSSDRFSISLNFKDDEQACIAAFWGGAVALAYQKFDKTTRAEANKEYLDSIQKFKTKEGYSIPGEFVIAKGIKS</sequence>
<dbReference type="EC" id="2.1.1.-" evidence="6"/>
<feature type="domain" description="Methyltransferase" evidence="5">
    <location>
        <begin position="48"/>
        <end position="143"/>
    </location>
</feature>
<comment type="caution">
    <text evidence="6">The sequence shown here is derived from an EMBL/GenBank/DDBJ whole genome shotgun (WGS) entry which is preliminary data.</text>
</comment>
<evidence type="ECO:0000259" key="5">
    <source>
        <dbReference type="Pfam" id="PF13649"/>
    </source>
</evidence>
<dbReference type="Gene3D" id="3.40.50.150">
    <property type="entry name" value="Vaccinia Virus protein VP39"/>
    <property type="match status" value="1"/>
</dbReference>
<dbReference type="Pfam" id="PF13649">
    <property type="entry name" value="Methyltransf_25"/>
    <property type="match status" value="1"/>
</dbReference>
<gene>
    <name evidence="6" type="ORF">L6773_12080</name>
</gene>
<dbReference type="PROSITE" id="PS51608">
    <property type="entry name" value="SAM_MT_UBIE"/>
    <property type="match status" value="1"/>
</dbReference>
<dbReference type="PANTHER" id="PTHR43591:SF24">
    <property type="entry name" value="2-METHOXY-6-POLYPRENYL-1,4-BENZOQUINOL METHYLASE, MITOCHONDRIAL"/>
    <property type="match status" value="1"/>
</dbReference>
<keyword evidence="3 6" id="KW-0808">Transferase</keyword>
<name>A0ABS9KEM4_9BACT</name>
<evidence type="ECO:0000256" key="3">
    <source>
        <dbReference type="ARBA" id="ARBA00022679"/>
    </source>
</evidence>
<reference evidence="6" key="2">
    <citation type="submission" date="2024-05" db="EMBL/GenBank/DDBJ databases">
        <title>Rhodohalobacter halophilus gen. nov., sp. nov., a moderately halophilic member of the family Balneolaceae.</title>
        <authorList>
            <person name="Xia J."/>
        </authorList>
    </citation>
    <scope>NUCLEOTIDE SEQUENCE</scope>
    <source>
        <strain evidence="6">WB101</strain>
    </source>
</reference>
<protein>
    <submittedName>
        <fullName evidence="6">Class I SAM-dependent methyltransferase</fullName>
        <ecNumber evidence="6">2.1.1.-</ecNumber>
    </submittedName>
</protein>
<dbReference type="GO" id="GO:0032259">
    <property type="term" value="P:methylation"/>
    <property type="evidence" value="ECO:0007669"/>
    <property type="project" value="UniProtKB-KW"/>
</dbReference>